<dbReference type="Proteomes" id="UP000746584">
    <property type="component" value="Unassembled WGS sequence"/>
</dbReference>
<keyword evidence="5" id="KW-0413">Isomerase</keyword>
<dbReference type="SUPFAM" id="SSF51658">
    <property type="entry name" value="Xylose isomerase-like"/>
    <property type="match status" value="1"/>
</dbReference>
<evidence type="ECO:0000256" key="1">
    <source>
        <dbReference type="ARBA" id="ARBA00023277"/>
    </source>
</evidence>
<dbReference type="InterPro" id="IPR013022">
    <property type="entry name" value="Xyl_isomerase-like_TIM-brl"/>
</dbReference>
<dbReference type="RefSeq" id="WP_175327774.1">
    <property type="nucleotide sequence ID" value="NZ_BMOI01000006.1"/>
</dbReference>
<feature type="compositionally biased region" description="Basic and acidic residues" evidence="2">
    <location>
        <begin position="315"/>
        <end position="325"/>
    </location>
</feature>
<evidence type="ECO:0000313" key="6">
    <source>
        <dbReference type="Proteomes" id="UP000648535"/>
    </source>
</evidence>
<evidence type="ECO:0000313" key="7">
    <source>
        <dbReference type="Proteomes" id="UP000746584"/>
    </source>
</evidence>
<reference evidence="4" key="2">
    <citation type="submission" date="2020-09" db="EMBL/GenBank/DDBJ databases">
        <authorList>
            <person name="Sun Q."/>
            <person name="Ohkuma M."/>
        </authorList>
    </citation>
    <scope>NUCLEOTIDE SEQUENCE</scope>
    <source>
        <strain evidence="4">JCM 1480</strain>
    </source>
</reference>
<keyword evidence="1" id="KW-0119">Carbohydrate metabolism</keyword>
<dbReference type="EMBL" id="BMOI01000006">
    <property type="protein sequence ID" value="GGK98557.1"/>
    <property type="molecule type" value="Genomic_DNA"/>
</dbReference>
<gene>
    <name evidence="4" type="ORF">GCM10009769_16010</name>
    <name evidence="5" type="ORF">JOE58_002931</name>
</gene>
<sequence length="325" mass="34195">MLEHDLLATSSTWAGDEPIGDRVRAVGDAGFAGLSLTVGDLHEVRATMGFAALRRVLDRAGIVWVQLGPLDRWWTSADRSADEEADRGVVFEATAALRAWQVVVRADTTLTVTPNAMLDDWIALAQRTEHLGAQLVLEPEPWSNLPTVERASRFVTAAGHPNGGLLLDAMHTLRGGSTLASVHEGVAPSALAAVELSDGLLHTPAGMTLAEESRAARHLPGSGAWDLPGFVRTVRDLGFDEPWGVEVRTAAHRAMPTAEALRTAAAATRAVLDAADAFGAPAAPAMPSTPAPTSAVDYESSHGAPRSPMPTLPTPRREADTGTPA</sequence>
<dbReference type="InterPro" id="IPR050312">
    <property type="entry name" value="IolE/XylAMocC-like"/>
</dbReference>
<feature type="compositionally biased region" description="Low complexity" evidence="2">
    <location>
        <begin position="283"/>
        <end position="295"/>
    </location>
</feature>
<organism evidence="4 6">
    <name type="scientific">Curtobacterium luteum</name>
    <dbReference type="NCBI Taxonomy" id="33881"/>
    <lineage>
        <taxon>Bacteria</taxon>
        <taxon>Bacillati</taxon>
        <taxon>Actinomycetota</taxon>
        <taxon>Actinomycetes</taxon>
        <taxon>Micrococcales</taxon>
        <taxon>Microbacteriaceae</taxon>
        <taxon>Curtobacterium</taxon>
    </lineage>
</organism>
<feature type="domain" description="Xylose isomerase-like TIM barrel" evidence="3">
    <location>
        <begin position="24"/>
        <end position="262"/>
    </location>
</feature>
<dbReference type="EMBL" id="JAFBCG010000001">
    <property type="protein sequence ID" value="MBM7803680.1"/>
    <property type="molecule type" value="Genomic_DNA"/>
</dbReference>
<dbReference type="InterPro" id="IPR036237">
    <property type="entry name" value="Xyl_isomerase-like_sf"/>
</dbReference>
<dbReference type="PANTHER" id="PTHR12110">
    <property type="entry name" value="HYDROXYPYRUVATE ISOMERASE"/>
    <property type="match status" value="1"/>
</dbReference>
<dbReference type="GO" id="GO:0016853">
    <property type="term" value="F:isomerase activity"/>
    <property type="evidence" value="ECO:0007669"/>
    <property type="project" value="UniProtKB-KW"/>
</dbReference>
<evidence type="ECO:0000256" key="2">
    <source>
        <dbReference type="SAM" id="MobiDB-lite"/>
    </source>
</evidence>
<keyword evidence="7" id="KW-1185">Reference proteome</keyword>
<proteinExistence type="predicted"/>
<evidence type="ECO:0000313" key="4">
    <source>
        <dbReference type="EMBL" id="GGK98557.1"/>
    </source>
</evidence>
<feature type="region of interest" description="Disordered" evidence="2">
    <location>
        <begin position="283"/>
        <end position="325"/>
    </location>
</feature>
<dbReference type="Proteomes" id="UP000648535">
    <property type="component" value="Unassembled WGS sequence"/>
</dbReference>
<reference evidence="5 7" key="3">
    <citation type="submission" date="2021-01" db="EMBL/GenBank/DDBJ databases">
        <title>Sequencing the genomes of 1000 actinobacteria strains.</title>
        <authorList>
            <person name="Klenk H.-P."/>
        </authorList>
    </citation>
    <scope>NUCLEOTIDE SEQUENCE [LARGE SCALE GENOMIC DNA]</scope>
    <source>
        <strain evidence="5 7">DSM 20542</strain>
    </source>
</reference>
<dbReference type="PANTHER" id="PTHR12110:SF48">
    <property type="entry name" value="BLL3656 PROTEIN"/>
    <property type="match status" value="1"/>
</dbReference>
<accession>A0A8H9GCK3</accession>
<comment type="caution">
    <text evidence="4">The sequence shown here is derived from an EMBL/GenBank/DDBJ whole genome shotgun (WGS) entry which is preliminary data.</text>
</comment>
<dbReference type="Gene3D" id="3.20.20.150">
    <property type="entry name" value="Divalent-metal-dependent TIM barrel enzymes"/>
    <property type="match status" value="1"/>
</dbReference>
<protein>
    <submittedName>
        <fullName evidence="5">Sugar phosphate isomerase/epimerase</fullName>
    </submittedName>
</protein>
<reference evidence="4" key="1">
    <citation type="journal article" date="2014" name="Int. J. Syst. Evol. Microbiol.">
        <title>Complete genome sequence of Corynebacterium casei LMG S-19264T (=DSM 44701T), isolated from a smear-ripened cheese.</title>
        <authorList>
            <consortium name="US DOE Joint Genome Institute (JGI-PGF)"/>
            <person name="Walter F."/>
            <person name="Albersmeier A."/>
            <person name="Kalinowski J."/>
            <person name="Ruckert C."/>
        </authorList>
    </citation>
    <scope>NUCLEOTIDE SEQUENCE</scope>
    <source>
        <strain evidence="4">JCM 1480</strain>
    </source>
</reference>
<evidence type="ECO:0000259" key="3">
    <source>
        <dbReference type="Pfam" id="PF01261"/>
    </source>
</evidence>
<dbReference type="AlphaFoldDB" id="A0A8H9GCK3"/>
<evidence type="ECO:0000313" key="5">
    <source>
        <dbReference type="EMBL" id="MBM7803680.1"/>
    </source>
</evidence>
<dbReference type="Pfam" id="PF01261">
    <property type="entry name" value="AP_endonuc_2"/>
    <property type="match status" value="1"/>
</dbReference>
<name>A0A8H9GCK3_9MICO</name>